<protein>
    <submittedName>
        <fullName evidence="2">Uncharacterized protein</fullName>
    </submittedName>
</protein>
<evidence type="ECO:0000313" key="2">
    <source>
        <dbReference type="EMBL" id="KAJ1216952.1"/>
    </source>
</evidence>
<sequence>MSDAKTLSSDRACGERGCLCRRGAVELGAASRGLIGVVIEERPWSAPCVKPEQRTRAERSTRRGRGAEAMDRGGSPGLPRRAAPCLGASPDSTPTSGLPQWPAGPLAACGRDEEDRWRPWRVPEAAVVSCTATRDVPRPGPRLGLPGWPE</sequence>
<accession>A0AAV7WS67</accession>
<dbReference type="EMBL" id="JANPWB010000001">
    <property type="protein sequence ID" value="KAJ1216952.1"/>
    <property type="molecule type" value="Genomic_DNA"/>
</dbReference>
<proteinExistence type="predicted"/>
<dbReference type="Proteomes" id="UP001066276">
    <property type="component" value="Chromosome 1_1"/>
</dbReference>
<gene>
    <name evidence="2" type="ORF">NDU88_004550</name>
</gene>
<name>A0AAV7WS67_PLEWA</name>
<evidence type="ECO:0000313" key="3">
    <source>
        <dbReference type="Proteomes" id="UP001066276"/>
    </source>
</evidence>
<organism evidence="2 3">
    <name type="scientific">Pleurodeles waltl</name>
    <name type="common">Iberian ribbed newt</name>
    <dbReference type="NCBI Taxonomy" id="8319"/>
    <lineage>
        <taxon>Eukaryota</taxon>
        <taxon>Metazoa</taxon>
        <taxon>Chordata</taxon>
        <taxon>Craniata</taxon>
        <taxon>Vertebrata</taxon>
        <taxon>Euteleostomi</taxon>
        <taxon>Amphibia</taxon>
        <taxon>Batrachia</taxon>
        <taxon>Caudata</taxon>
        <taxon>Salamandroidea</taxon>
        <taxon>Salamandridae</taxon>
        <taxon>Pleurodelinae</taxon>
        <taxon>Pleurodeles</taxon>
    </lineage>
</organism>
<reference evidence="2" key="1">
    <citation type="journal article" date="2022" name="bioRxiv">
        <title>Sequencing and chromosome-scale assembly of the giantPleurodeles waltlgenome.</title>
        <authorList>
            <person name="Brown T."/>
            <person name="Elewa A."/>
            <person name="Iarovenko S."/>
            <person name="Subramanian E."/>
            <person name="Araus A.J."/>
            <person name="Petzold A."/>
            <person name="Susuki M."/>
            <person name="Suzuki K.-i.T."/>
            <person name="Hayashi T."/>
            <person name="Toyoda A."/>
            <person name="Oliveira C."/>
            <person name="Osipova E."/>
            <person name="Leigh N.D."/>
            <person name="Simon A."/>
            <person name="Yun M.H."/>
        </authorList>
    </citation>
    <scope>NUCLEOTIDE SEQUENCE</scope>
    <source>
        <strain evidence="2">20211129_DDA</strain>
        <tissue evidence="2">Liver</tissue>
    </source>
</reference>
<dbReference type="AlphaFoldDB" id="A0AAV7WS67"/>
<keyword evidence="3" id="KW-1185">Reference proteome</keyword>
<evidence type="ECO:0000256" key="1">
    <source>
        <dbReference type="SAM" id="MobiDB-lite"/>
    </source>
</evidence>
<feature type="compositionally biased region" description="Basic and acidic residues" evidence="1">
    <location>
        <begin position="51"/>
        <end position="71"/>
    </location>
</feature>
<feature type="region of interest" description="Disordered" evidence="1">
    <location>
        <begin position="48"/>
        <end position="114"/>
    </location>
</feature>
<comment type="caution">
    <text evidence="2">The sequence shown here is derived from an EMBL/GenBank/DDBJ whole genome shotgun (WGS) entry which is preliminary data.</text>
</comment>